<dbReference type="AlphaFoldDB" id="A0A372JHF5"/>
<reference evidence="2 3" key="1">
    <citation type="submission" date="2018-08" db="EMBL/GenBank/DDBJ databases">
        <title>Actinomadura jelena sp. nov., a novel Actinomycete isolated from soil in Chad.</title>
        <authorList>
            <person name="Shi L."/>
        </authorList>
    </citation>
    <scope>NUCLEOTIDE SEQUENCE [LARGE SCALE GENOMIC DNA]</scope>
    <source>
        <strain evidence="2 3">NEAU-G17</strain>
    </source>
</reference>
<feature type="compositionally biased region" description="Basic and acidic residues" evidence="1">
    <location>
        <begin position="75"/>
        <end position="89"/>
    </location>
</feature>
<organism evidence="2 3">
    <name type="scientific">Actinomadura logoneensis</name>
    <dbReference type="NCBI Taxonomy" id="2293572"/>
    <lineage>
        <taxon>Bacteria</taxon>
        <taxon>Bacillati</taxon>
        <taxon>Actinomycetota</taxon>
        <taxon>Actinomycetes</taxon>
        <taxon>Streptosporangiales</taxon>
        <taxon>Thermomonosporaceae</taxon>
        <taxon>Actinomadura</taxon>
    </lineage>
</organism>
<accession>A0A372JHF5</accession>
<dbReference type="Proteomes" id="UP000261811">
    <property type="component" value="Unassembled WGS sequence"/>
</dbReference>
<keyword evidence="3" id="KW-1185">Reference proteome</keyword>
<name>A0A372JHF5_9ACTN</name>
<gene>
    <name evidence="2" type="ORF">DZF91_22705</name>
</gene>
<protein>
    <submittedName>
        <fullName evidence="2">Uncharacterized protein</fullName>
    </submittedName>
</protein>
<dbReference type="RefSeq" id="WP_199486808.1">
    <property type="nucleotide sequence ID" value="NZ_QURH01000357.1"/>
</dbReference>
<evidence type="ECO:0000313" key="3">
    <source>
        <dbReference type="Proteomes" id="UP000261811"/>
    </source>
</evidence>
<evidence type="ECO:0000256" key="1">
    <source>
        <dbReference type="SAM" id="MobiDB-lite"/>
    </source>
</evidence>
<feature type="region of interest" description="Disordered" evidence="1">
    <location>
        <begin position="38"/>
        <end position="99"/>
    </location>
</feature>
<feature type="non-terminal residue" evidence="2">
    <location>
        <position position="1"/>
    </location>
</feature>
<feature type="compositionally biased region" description="Low complexity" evidence="1">
    <location>
        <begin position="48"/>
        <end position="60"/>
    </location>
</feature>
<comment type="caution">
    <text evidence="2">The sequence shown here is derived from an EMBL/GenBank/DDBJ whole genome shotgun (WGS) entry which is preliminary data.</text>
</comment>
<sequence>RAAQERAAQDRAAQRSEALKAGAALFHQYYAAVISRHGTRPGHDTSRVEVSAARAAAPVATGTPDAAGRPVLPPGDRRPPAARGGETDPVRGPPSSTDL</sequence>
<proteinExistence type="predicted"/>
<evidence type="ECO:0000313" key="2">
    <source>
        <dbReference type="EMBL" id="RFU39380.1"/>
    </source>
</evidence>
<dbReference type="EMBL" id="QURH01000357">
    <property type="protein sequence ID" value="RFU39380.1"/>
    <property type="molecule type" value="Genomic_DNA"/>
</dbReference>